<proteinExistence type="predicted"/>
<keyword evidence="1" id="KW-0812">Transmembrane</keyword>
<evidence type="ECO:0008006" key="4">
    <source>
        <dbReference type="Google" id="ProtNLM"/>
    </source>
</evidence>
<name>A0A238L5S1_9RHOB</name>
<accession>A0A238L5S1</accession>
<dbReference type="EMBL" id="FXYF01000022">
    <property type="protein sequence ID" value="SMX50444.1"/>
    <property type="molecule type" value="Genomic_DNA"/>
</dbReference>
<keyword evidence="3" id="KW-1185">Reference proteome</keyword>
<keyword evidence="1" id="KW-1133">Transmembrane helix</keyword>
<gene>
    <name evidence="2" type="ORF">MAA8898_04790</name>
</gene>
<sequence length="40" mass="4335">MIGRDSREDIDGYGIWPWVFGVLLAAIILGLMFGLAAPIS</sequence>
<evidence type="ECO:0000313" key="3">
    <source>
        <dbReference type="Proteomes" id="UP000207598"/>
    </source>
</evidence>
<organism evidence="2 3">
    <name type="scientific">Maliponia aquimaris</name>
    <dbReference type="NCBI Taxonomy" id="1673631"/>
    <lineage>
        <taxon>Bacteria</taxon>
        <taxon>Pseudomonadati</taxon>
        <taxon>Pseudomonadota</taxon>
        <taxon>Alphaproteobacteria</taxon>
        <taxon>Rhodobacterales</taxon>
        <taxon>Paracoccaceae</taxon>
        <taxon>Maliponia</taxon>
    </lineage>
</organism>
<evidence type="ECO:0000313" key="2">
    <source>
        <dbReference type="EMBL" id="SMX50444.1"/>
    </source>
</evidence>
<evidence type="ECO:0000256" key="1">
    <source>
        <dbReference type="SAM" id="Phobius"/>
    </source>
</evidence>
<dbReference type="AlphaFoldDB" id="A0A238L5S1"/>
<feature type="transmembrane region" description="Helical" evidence="1">
    <location>
        <begin position="15"/>
        <end position="37"/>
    </location>
</feature>
<keyword evidence="1" id="KW-0472">Membrane</keyword>
<dbReference type="RefSeq" id="WP_094023506.1">
    <property type="nucleotide sequence ID" value="NZ_FXYF01000022.1"/>
</dbReference>
<dbReference type="Proteomes" id="UP000207598">
    <property type="component" value="Unassembled WGS sequence"/>
</dbReference>
<protein>
    <recommendedName>
        <fullName evidence="4">Dihydroxy-acid dehydratase</fullName>
    </recommendedName>
</protein>
<reference evidence="2 3" key="1">
    <citation type="submission" date="2017-05" db="EMBL/GenBank/DDBJ databases">
        <authorList>
            <person name="Song R."/>
            <person name="Chenine A.L."/>
            <person name="Ruprecht R.M."/>
        </authorList>
    </citation>
    <scope>NUCLEOTIDE SEQUENCE [LARGE SCALE GENOMIC DNA]</scope>
    <source>
        <strain evidence="2 3">CECT 8898</strain>
    </source>
</reference>
<dbReference type="OrthoDB" id="7873459at2"/>